<keyword evidence="5" id="KW-1185">Reference proteome</keyword>
<dbReference type="AlphaFoldDB" id="A0A5Q2QC30"/>
<proteinExistence type="inferred from homology"/>
<dbReference type="SUPFAM" id="SSF51735">
    <property type="entry name" value="NAD(P)-binding Rossmann-fold domains"/>
    <property type="match status" value="1"/>
</dbReference>
<dbReference type="EMBL" id="CP045871">
    <property type="protein sequence ID" value="QGG79547.1"/>
    <property type="molecule type" value="Genomic_DNA"/>
</dbReference>
<dbReference type="OrthoDB" id="9806974at2"/>
<dbReference type="InterPro" id="IPR036291">
    <property type="entry name" value="NAD(P)-bd_dom_sf"/>
</dbReference>
<dbReference type="InterPro" id="IPR002347">
    <property type="entry name" value="SDR_fam"/>
</dbReference>
<dbReference type="InterPro" id="IPR051122">
    <property type="entry name" value="SDR_DHRS6-like"/>
</dbReference>
<evidence type="ECO:0000256" key="3">
    <source>
        <dbReference type="ARBA" id="ARBA00023027"/>
    </source>
</evidence>
<accession>A0A5Q2QC30</accession>
<evidence type="ECO:0000313" key="4">
    <source>
        <dbReference type="EMBL" id="QGG79547.1"/>
    </source>
</evidence>
<dbReference type="RefSeq" id="WP_153713051.1">
    <property type="nucleotide sequence ID" value="NZ_CP045871.1"/>
</dbReference>
<dbReference type="KEGG" id="llp:GH975_02770"/>
<keyword evidence="2" id="KW-0560">Oxidoreductase</keyword>
<name>A0A5Q2QC30_9GAMM</name>
<dbReference type="FunFam" id="3.40.50.720:FF:000084">
    <property type="entry name" value="Short-chain dehydrogenase reductase"/>
    <property type="match status" value="1"/>
</dbReference>
<evidence type="ECO:0000256" key="2">
    <source>
        <dbReference type="ARBA" id="ARBA00023002"/>
    </source>
</evidence>
<sequence length="240" mass="24787">MRLTGKRIFVTAAGQGIGRAIAVAMAAEGGHVIASDLDSGLLAGLPVAETLGLNVLDKQALERAVTDANPDVLVNCTGVVHSGTVSDASDADFDQAMNLNVRAHMHAIAAALPGMIARQQGSIISISSVASSIQGLPNRFIYGTSKAATIGLIKSVAADYVTQGIRCNGIAPGTVDSPSLHERLRATGDYDQAMQQFVARQPMGRLGMDTEIAALAVYLASDDSAYMTGQCLSIDGGMTI</sequence>
<keyword evidence="3" id="KW-0520">NAD</keyword>
<reference evidence="4 5" key="1">
    <citation type="submission" date="2019-11" db="EMBL/GenBank/DDBJ databases">
        <authorList>
            <person name="Khan S.A."/>
            <person name="Jeon C.O."/>
            <person name="Chun B.H."/>
        </authorList>
    </citation>
    <scope>NUCLEOTIDE SEQUENCE [LARGE SCALE GENOMIC DNA]</scope>
    <source>
        <strain evidence="4 5">IMCC 1097</strain>
    </source>
</reference>
<dbReference type="Pfam" id="PF13561">
    <property type="entry name" value="adh_short_C2"/>
    <property type="match status" value="1"/>
</dbReference>
<protein>
    <submittedName>
        <fullName evidence="4">SDR family oxidoreductase</fullName>
    </submittedName>
</protein>
<organism evidence="4 5">
    <name type="scientific">Litorivicinus lipolyticus</name>
    <dbReference type="NCBI Taxonomy" id="418701"/>
    <lineage>
        <taxon>Bacteria</taxon>
        <taxon>Pseudomonadati</taxon>
        <taxon>Pseudomonadota</taxon>
        <taxon>Gammaproteobacteria</taxon>
        <taxon>Oceanospirillales</taxon>
        <taxon>Litorivicinaceae</taxon>
        <taxon>Litorivicinus</taxon>
    </lineage>
</organism>
<evidence type="ECO:0000313" key="5">
    <source>
        <dbReference type="Proteomes" id="UP000388235"/>
    </source>
</evidence>
<dbReference type="Proteomes" id="UP000388235">
    <property type="component" value="Chromosome"/>
</dbReference>
<comment type="similarity">
    <text evidence="1">Belongs to the short-chain dehydrogenases/reductases (SDR) family.</text>
</comment>
<evidence type="ECO:0000256" key="1">
    <source>
        <dbReference type="ARBA" id="ARBA00006484"/>
    </source>
</evidence>
<dbReference type="GO" id="GO:0016491">
    <property type="term" value="F:oxidoreductase activity"/>
    <property type="evidence" value="ECO:0007669"/>
    <property type="project" value="UniProtKB-KW"/>
</dbReference>
<dbReference type="PRINTS" id="PR00080">
    <property type="entry name" value="SDRFAMILY"/>
</dbReference>
<dbReference type="PROSITE" id="PS00061">
    <property type="entry name" value="ADH_SHORT"/>
    <property type="match status" value="1"/>
</dbReference>
<dbReference type="PRINTS" id="PR00081">
    <property type="entry name" value="GDHRDH"/>
</dbReference>
<gene>
    <name evidence="4" type="ORF">GH975_02770</name>
</gene>
<dbReference type="PANTHER" id="PTHR43477">
    <property type="entry name" value="DIHYDROANTICAPSIN 7-DEHYDROGENASE"/>
    <property type="match status" value="1"/>
</dbReference>
<dbReference type="PANTHER" id="PTHR43477:SF4">
    <property type="entry name" value="DEHYDROGENASE_REDUCTASE SDR FAMILY MEMBER 6"/>
    <property type="match status" value="1"/>
</dbReference>
<dbReference type="InterPro" id="IPR020904">
    <property type="entry name" value="Sc_DH/Rdtase_CS"/>
</dbReference>
<dbReference type="Gene3D" id="3.40.50.720">
    <property type="entry name" value="NAD(P)-binding Rossmann-like Domain"/>
    <property type="match status" value="1"/>
</dbReference>